<evidence type="ECO:0000313" key="5">
    <source>
        <dbReference type="EMBL" id="CAB4628114.1"/>
    </source>
</evidence>
<keyword evidence="1" id="KW-1133">Transmembrane helix</keyword>
<dbReference type="EMBL" id="CAEZZV010000152">
    <property type="protein sequence ID" value="CAB4785248.1"/>
    <property type="molecule type" value="Genomic_DNA"/>
</dbReference>
<sequence>MALALDPRYIIEIRPNRGSAMQFSSAPAGNVSHDVYLRRRVVAGLAVLAVVVAVCLGIRTLASRGDGTASLPAVTPQSLSVDNAAIDPVSLDLSLAYVQGTDFYTVQQGDTLWSIASSLTDGNLRNYVDELVDLNGGASIDIGQRLVLPIK</sequence>
<dbReference type="EMBL" id="CAFBRX010000106">
    <property type="protein sequence ID" value="CAB5126704.1"/>
    <property type="molecule type" value="Genomic_DNA"/>
</dbReference>
<reference evidence="4" key="1">
    <citation type="submission" date="2020-05" db="EMBL/GenBank/DDBJ databases">
        <authorList>
            <person name="Chiriac C."/>
            <person name="Salcher M."/>
            <person name="Ghai R."/>
            <person name="Kavagutti S V."/>
        </authorList>
    </citation>
    <scope>NUCLEOTIDE SEQUENCE</scope>
</reference>
<dbReference type="Pfam" id="PF01476">
    <property type="entry name" value="LysM"/>
    <property type="match status" value="1"/>
</dbReference>
<feature type="domain" description="LysM" evidence="2">
    <location>
        <begin position="102"/>
        <end position="148"/>
    </location>
</feature>
<evidence type="ECO:0000313" key="7">
    <source>
        <dbReference type="EMBL" id="CAB5126704.1"/>
    </source>
</evidence>
<evidence type="ECO:0000313" key="3">
    <source>
        <dbReference type="EMBL" id="CAB4539022.1"/>
    </source>
</evidence>
<accession>A0A6J6GSU4</accession>
<protein>
    <submittedName>
        <fullName evidence="4">Unannotated protein</fullName>
    </submittedName>
</protein>
<gene>
    <name evidence="3" type="ORF">UFOPK1421_00536</name>
    <name evidence="4" type="ORF">UFOPK1820_00809</name>
    <name evidence="5" type="ORF">UFOPK1960_00503</name>
    <name evidence="6" type="ORF">UFOPK2921_01100</name>
    <name evidence="7" type="ORF">UFOPK4422_01056</name>
</gene>
<dbReference type="Gene3D" id="3.10.350.10">
    <property type="entry name" value="LysM domain"/>
    <property type="match status" value="1"/>
</dbReference>
<dbReference type="SMART" id="SM00257">
    <property type="entry name" value="LysM"/>
    <property type="match status" value="1"/>
</dbReference>
<dbReference type="EMBL" id="CAEZSL010000044">
    <property type="protein sequence ID" value="CAB4539022.1"/>
    <property type="molecule type" value="Genomic_DNA"/>
</dbReference>
<dbReference type="InterPro" id="IPR036779">
    <property type="entry name" value="LysM_dom_sf"/>
</dbReference>
<keyword evidence="1" id="KW-0812">Transmembrane</keyword>
<evidence type="ECO:0000313" key="6">
    <source>
        <dbReference type="EMBL" id="CAB4785248.1"/>
    </source>
</evidence>
<proteinExistence type="predicted"/>
<dbReference type="AlphaFoldDB" id="A0A6J6GSU4"/>
<organism evidence="4">
    <name type="scientific">freshwater metagenome</name>
    <dbReference type="NCBI Taxonomy" id="449393"/>
    <lineage>
        <taxon>unclassified sequences</taxon>
        <taxon>metagenomes</taxon>
        <taxon>ecological metagenomes</taxon>
    </lineage>
</organism>
<evidence type="ECO:0000313" key="4">
    <source>
        <dbReference type="EMBL" id="CAB4602164.1"/>
    </source>
</evidence>
<dbReference type="EMBL" id="CAEZVL010000055">
    <property type="protein sequence ID" value="CAB4628114.1"/>
    <property type="molecule type" value="Genomic_DNA"/>
</dbReference>
<keyword evidence="1" id="KW-0472">Membrane</keyword>
<feature type="transmembrane region" description="Helical" evidence="1">
    <location>
        <begin position="41"/>
        <end position="62"/>
    </location>
</feature>
<dbReference type="InterPro" id="IPR018392">
    <property type="entry name" value="LysM"/>
</dbReference>
<dbReference type="CDD" id="cd00118">
    <property type="entry name" value="LysM"/>
    <property type="match status" value="1"/>
</dbReference>
<dbReference type="SUPFAM" id="SSF54106">
    <property type="entry name" value="LysM domain"/>
    <property type="match status" value="1"/>
</dbReference>
<dbReference type="PROSITE" id="PS51782">
    <property type="entry name" value="LYSM"/>
    <property type="match status" value="1"/>
</dbReference>
<evidence type="ECO:0000259" key="2">
    <source>
        <dbReference type="PROSITE" id="PS51782"/>
    </source>
</evidence>
<evidence type="ECO:0000256" key="1">
    <source>
        <dbReference type="SAM" id="Phobius"/>
    </source>
</evidence>
<name>A0A6J6GSU4_9ZZZZ</name>
<dbReference type="EMBL" id="CAEZUK010000120">
    <property type="protein sequence ID" value="CAB4602164.1"/>
    <property type="molecule type" value="Genomic_DNA"/>
</dbReference>